<evidence type="ECO:0000313" key="3">
    <source>
        <dbReference type="Proteomes" id="UP000008698"/>
    </source>
</evidence>
<feature type="region of interest" description="Disordered" evidence="1">
    <location>
        <begin position="205"/>
        <end position="236"/>
    </location>
</feature>
<gene>
    <name evidence="2" type="ORF">VDBG_02522</name>
</gene>
<dbReference type="GeneID" id="9535432"/>
<dbReference type="eggNOG" id="ENOG502SC1V">
    <property type="taxonomic scope" value="Eukaryota"/>
</dbReference>
<keyword evidence="3" id="KW-1185">Reference proteome</keyword>
<sequence>MVSLCTRYLSLDQAGLVDELVASRELATVEAIGEAELRAAVQELDCSTTIINKQTEMLRQHHNALAKLADSNAKSTESRREMEATRTTHRVIKYTVEMTRTKLDRTYLEALESAPRSEHTDAPASEVKALQEELESLYAEILPVAQMSVEQQYLEPALKSLSEKNGQSVGRSMAAISYSYQAAAATLVDTAKMELAVPAVAVAPKKAHPVQPASPPRARVTTSTPGPRRRRSSGTFNVEPPIEALLRLLTINLATSSADPSDGPTLLETLRVLSRAREGRAAKAYDVTRNAQESFEHFGCDAPHRRPTRSAAAFETAFLLRLSFEERSESSLTLKSNAS</sequence>
<dbReference type="RefSeq" id="XP_003006383.1">
    <property type="nucleotide sequence ID" value="XM_003006337.1"/>
</dbReference>
<organism evidence="3">
    <name type="scientific">Verticillium alfalfae (strain VaMs.102 / ATCC MYA-4576 / FGSC 10136)</name>
    <name type="common">Verticillium wilt of alfalfa</name>
    <name type="synonym">Verticillium albo-atrum</name>
    <dbReference type="NCBI Taxonomy" id="526221"/>
    <lineage>
        <taxon>Eukaryota</taxon>
        <taxon>Fungi</taxon>
        <taxon>Dikarya</taxon>
        <taxon>Ascomycota</taxon>
        <taxon>Pezizomycotina</taxon>
        <taxon>Sordariomycetes</taxon>
        <taxon>Hypocreomycetidae</taxon>
        <taxon>Glomerellales</taxon>
        <taxon>Plectosphaerellaceae</taxon>
        <taxon>Verticillium</taxon>
    </lineage>
</organism>
<evidence type="ECO:0000256" key="1">
    <source>
        <dbReference type="SAM" id="MobiDB-lite"/>
    </source>
</evidence>
<name>C9SDJ2_VERA1</name>
<dbReference type="Proteomes" id="UP000008698">
    <property type="component" value="Unassembled WGS sequence"/>
</dbReference>
<dbReference type="HOGENOM" id="CLU_819396_0_0_1"/>
<protein>
    <submittedName>
        <fullName evidence="2">Uncharacterized protein</fullName>
    </submittedName>
</protein>
<dbReference type="KEGG" id="val:VDBG_02522"/>
<accession>C9SDJ2</accession>
<dbReference type="EMBL" id="DS985216">
    <property type="protein sequence ID" value="EEY16413.1"/>
    <property type="molecule type" value="Genomic_DNA"/>
</dbReference>
<reference evidence="3" key="1">
    <citation type="journal article" date="2011" name="PLoS Pathog.">
        <title>Comparative genomics yields insights into niche adaptation of plant vascular wilt pathogens.</title>
        <authorList>
            <person name="Klosterman S.J."/>
            <person name="Subbarao K.V."/>
            <person name="Kang S."/>
            <person name="Veronese P."/>
            <person name="Gold S.E."/>
            <person name="Thomma B.P.H.J."/>
            <person name="Chen Z."/>
            <person name="Henrissat B."/>
            <person name="Lee Y.-H."/>
            <person name="Park J."/>
            <person name="Garcia-Pedrajas M.D."/>
            <person name="Barbara D.J."/>
            <person name="Anchieta A."/>
            <person name="de Jonge R."/>
            <person name="Santhanam P."/>
            <person name="Maruthachalam K."/>
            <person name="Atallah Z."/>
            <person name="Amyotte S.G."/>
            <person name="Paz Z."/>
            <person name="Inderbitzin P."/>
            <person name="Hayes R.J."/>
            <person name="Heiman D.I."/>
            <person name="Young S."/>
            <person name="Zeng Q."/>
            <person name="Engels R."/>
            <person name="Galagan J."/>
            <person name="Cuomo C.A."/>
            <person name="Dobinson K.F."/>
            <person name="Ma L.-J."/>
        </authorList>
    </citation>
    <scope>NUCLEOTIDE SEQUENCE [LARGE SCALE GENOMIC DNA]</scope>
    <source>
        <strain evidence="3">VaMs.102 / ATCC MYA-4576 / FGSC 10136</strain>
    </source>
</reference>
<dbReference type="AlphaFoldDB" id="C9SDJ2"/>
<dbReference type="OrthoDB" id="5314201at2759"/>
<proteinExistence type="predicted"/>
<evidence type="ECO:0000313" key="2">
    <source>
        <dbReference type="EMBL" id="EEY16413.1"/>
    </source>
</evidence>